<evidence type="ECO:0000313" key="2">
    <source>
        <dbReference type="Proteomes" id="UP001307889"/>
    </source>
</evidence>
<proteinExistence type="predicted"/>
<dbReference type="EMBL" id="AP028911">
    <property type="protein sequence ID" value="BES92146.1"/>
    <property type="molecule type" value="Genomic_DNA"/>
</dbReference>
<protein>
    <submittedName>
        <fullName evidence="1">Uncharacterized protein</fullName>
    </submittedName>
</protein>
<reference evidence="1 2" key="1">
    <citation type="submission" date="2023-09" db="EMBL/GenBank/DDBJ databases">
        <title>Nesidiocoris tenuis whole genome shotgun sequence.</title>
        <authorList>
            <person name="Shibata T."/>
            <person name="Shimoda M."/>
            <person name="Kobayashi T."/>
            <person name="Uehara T."/>
        </authorList>
    </citation>
    <scope>NUCLEOTIDE SEQUENCE [LARGE SCALE GENOMIC DNA]</scope>
    <source>
        <strain evidence="1 2">Japan</strain>
    </source>
</reference>
<sequence length="196" mass="22844">MLVVFSSGVWCDDPKNITNALAAHIKSKASGLPKYAYVGDITFGNIVMKDAYVGDLRTLRPVGSTWFWRKFIWFSVFGDVKLDNMYLAAKHMTIDGKNHTARLTIEENRIYFNWEAIDHFKCSILSERLDWYPLRKFYLHEAKVTTELYYSEVEVSSLQRSLASDDFLEQIRDVLLPCLHPKYPITYGWEERKDLG</sequence>
<organism evidence="1 2">
    <name type="scientific">Nesidiocoris tenuis</name>
    <dbReference type="NCBI Taxonomy" id="355587"/>
    <lineage>
        <taxon>Eukaryota</taxon>
        <taxon>Metazoa</taxon>
        <taxon>Ecdysozoa</taxon>
        <taxon>Arthropoda</taxon>
        <taxon>Hexapoda</taxon>
        <taxon>Insecta</taxon>
        <taxon>Pterygota</taxon>
        <taxon>Neoptera</taxon>
        <taxon>Paraneoptera</taxon>
        <taxon>Hemiptera</taxon>
        <taxon>Heteroptera</taxon>
        <taxon>Panheteroptera</taxon>
        <taxon>Cimicomorpha</taxon>
        <taxon>Miridae</taxon>
        <taxon>Dicyphina</taxon>
        <taxon>Nesidiocoris</taxon>
    </lineage>
</organism>
<dbReference type="Proteomes" id="UP001307889">
    <property type="component" value="Chromosome 3"/>
</dbReference>
<evidence type="ECO:0000313" key="1">
    <source>
        <dbReference type="EMBL" id="BES92146.1"/>
    </source>
</evidence>
<keyword evidence="2" id="KW-1185">Reference proteome</keyword>
<name>A0ABN7AMN0_9HEMI</name>
<gene>
    <name evidence="1" type="ORF">NTJ_04954</name>
</gene>
<accession>A0ABN7AMN0</accession>